<proteinExistence type="predicted"/>
<accession>E6W0U9</accession>
<name>E6W0U9_DESIS</name>
<evidence type="ECO:0000313" key="2">
    <source>
        <dbReference type="EMBL" id="ADU66444.1"/>
    </source>
</evidence>
<keyword evidence="2" id="KW-0413">Isomerase</keyword>
<protein>
    <submittedName>
        <fullName evidence="2">Xylose isomerase domain-containing protein TIM barrel</fullName>
    </submittedName>
</protein>
<dbReference type="Gene3D" id="3.20.20.150">
    <property type="entry name" value="Divalent-metal-dependent TIM barrel enzymes"/>
    <property type="match status" value="1"/>
</dbReference>
<reference evidence="2 3" key="1">
    <citation type="submission" date="2010-12" db="EMBL/GenBank/DDBJ databases">
        <title>Complete sequence of Desulfurispirillum indicum S5.</title>
        <authorList>
            <consortium name="US DOE Joint Genome Institute"/>
            <person name="Lucas S."/>
            <person name="Copeland A."/>
            <person name="Lapidus A."/>
            <person name="Cheng J.-F."/>
            <person name="Goodwin L."/>
            <person name="Pitluck S."/>
            <person name="Chertkov O."/>
            <person name="Held B."/>
            <person name="Detter J.C."/>
            <person name="Han C."/>
            <person name="Tapia R."/>
            <person name="Land M."/>
            <person name="Hauser L."/>
            <person name="Kyrpides N."/>
            <person name="Ivanova N."/>
            <person name="Mikhailova N."/>
            <person name="Haggblom M."/>
            <person name="Rauschenbach I."/>
            <person name="Bini E."/>
            <person name="Woyke T."/>
        </authorList>
    </citation>
    <scope>NUCLEOTIDE SEQUENCE [LARGE SCALE GENOMIC DNA]</scope>
    <source>
        <strain evidence="3">ATCC BAA-1389 / DSM 22839 / S5</strain>
    </source>
</reference>
<dbReference type="KEGG" id="din:Selin_1715"/>
<dbReference type="GO" id="GO:0016853">
    <property type="term" value="F:isomerase activity"/>
    <property type="evidence" value="ECO:0007669"/>
    <property type="project" value="UniProtKB-KW"/>
</dbReference>
<evidence type="ECO:0000259" key="1">
    <source>
        <dbReference type="Pfam" id="PF01261"/>
    </source>
</evidence>
<dbReference type="STRING" id="653733.Selin_1715"/>
<dbReference type="OrthoDB" id="9801960at2"/>
<dbReference type="Pfam" id="PF01261">
    <property type="entry name" value="AP_endonuc_2"/>
    <property type="match status" value="1"/>
</dbReference>
<dbReference type="HOGENOM" id="CLU_050006_7_1_0"/>
<feature type="domain" description="Xylose isomerase-like TIM barrel" evidence="1">
    <location>
        <begin position="25"/>
        <end position="255"/>
    </location>
</feature>
<dbReference type="PANTHER" id="PTHR12110:SF21">
    <property type="entry name" value="XYLOSE ISOMERASE-LIKE TIM BARREL DOMAIN-CONTAINING PROTEIN"/>
    <property type="match status" value="1"/>
</dbReference>
<sequence length="265" mass="29649">MLDIHSCFLTCRGLLSAVMEGNEYTAAHGYEILMDANTMDAYSASFMAQRLKALKRRCGFLTFHAPFFDLSPGGLDMRIRQVSHERLLQMADVANLVVPANIVLHTGYTREMYGHGKMYHHWKHHVCDILHRLLEQLNPSVTISVENVFEADPAPLVDVVSAVNNPRLGYCLDVGHSRLFGQTSHGQWIEAFAEKLFEVHLHDNHGVGDDHLPCGQGNIDFSAILEALDQHDLQPILTFEVLTEAAFQEAVLYLEQLNKGAASRG</sequence>
<dbReference type="AlphaFoldDB" id="E6W0U9"/>
<keyword evidence="3" id="KW-1185">Reference proteome</keyword>
<dbReference type="InterPro" id="IPR013022">
    <property type="entry name" value="Xyl_isomerase-like_TIM-brl"/>
</dbReference>
<dbReference type="InterPro" id="IPR036237">
    <property type="entry name" value="Xyl_isomerase-like_sf"/>
</dbReference>
<dbReference type="InParanoid" id="E6W0U9"/>
<dbReference type="SUPFAM" id="SSF51658">
    <property type="entry name" value="Xylose isomerase-like"/>
    <property type="match status" value="1"/>
</dbReference>
<evidence type="ECO:0000313" key="3">
    <source>
        <dbReference type="Proteomes" id="UP000002572"/>
    </source>
</evidence>
<dbReference type="Proteomes" id="UP000002572">
    <property type="component" value="Chromosome"/>
</dbReference>
<dbReference type="EMBL" id="CP002432">
    <property type="protein sequence ID" value="ADU66444.1"/>
    <property type="molecule type" value="Genomic_DNA"/>
</dbReference>
<dbReference type="eggNOG" id="COG1082">
    <property type="taxonomic scope" value="Bacteria"/>
</dbReference>
<gene>
    <name evidence="2" type="ordered locus">Selin_1715</name>
</gene>
<dbReference type="RefSeq" id="WP_013506324.1">
    <property type="nucleotide sequence ID" value="NC_014836.1"/>
</dbReference>
<organism evidence="2 3">
    <name type="scientific">Desulfurispirillum indicum (strain ATCC BAA-1389 / DSM 22839 / S5)</name>
    <dbReference type="NCBI Taxonomy" id="653733"/>
    <lineage>
        <taxon>Bacteria</taxon>
        <taxon>Pseudomonadati</taxon>
        <taxon>Chrysiogenota</taxon>
        <taxon>Chrysiogenia</taxon>
        <taxon>Chrysiogenales</taxon>
        <taxon>Chrysiogenaceae</taxon>
        <taxon>Desulfurispirillum</taxon>
    </lineage>
</organism>
<dbReference type="InterPro" id="IPR050312">
    <property type="entry name" value="IolE/XylAMocC-like"/>
</dbReference>
<dbReference type="PANTHER" id="PTHR12110">
    <property type="entry name" value="HYDROXYPYRUVATE ISOMERASE"/>
    <property type="match status" value="1"/>
</dbReference>